<accession>A0A8K0UXZ1</accession>
<feature type="compositionally biased region" description="Polar residues" evidence="1">
    <location>
        <begin position="34"/>
        <end position="63"/>
    </location>
</feature>
<feature type="region of interest" description="Disordered" evidence="1">
    <location>
        <begin position="1"/>
        <end position="162"/>
    </location>
</feature>
<reference evidence="2" key="1">
    <citation type="journal article" date="2021" name="New Phytol.">
        <title>Evolutionary innovations through gain and loss of genes in the ectomycorrhizal Boletales.</title>
        <authorList>
            <person name="Wu G."/>
            <person name="Miyauchi S."/>
            <person name="Morin E."/>
            <person name="Kuo A."/>
            <person name="Drula E."/>
            <person name="Varga T."/>
            <person name="Kohler A."/>
            <person name="Feng B."/>
            <person name="Cao Y."/>
            <person name="Lipzen A."/>
            <person name="Daum C."/>
            <person name="Hundley H."/>
            <person name="Pangilinan J."/>
            <person name="Johnson J."/>
            <person name="Barry K."/>
            <person name="LaButti K."/>
            <person name="Ng V."/>
            <person name="Ahrendt S."/>
            <person name="Min B."/>
            <person name="Choi I.G."/>
            <person name="Park H."/>
            <person name="Plett J.M."/>
            <person name="Magnuson J."/>
            <person name="Spatafora J.W."/>
            <person name="Nagy L.G."/>
            <person name="Henrissat B."/>
            <person name="Grigoriev I.V."/>
            <person name="Yang Z.L."/>
            <person name="Xu J."/>
            <person name="Martin F.M."/>
        </authorList>
    </citation>
    <scope>NUCLEOTIDE SEQUENCE</scope>
    <source>
        <strain evidence="2">KKN 215</strain>
    </source>
</reference>
<dbReference type="AlphaFoldDB" id="A0A8K0UXZ1"/>
<keyword evidence="3" id="KW-1185">Reference proteome</keyword>
<gene>
    <name evidence="2" type="ORF">BXZ70DRAFT_396625</name>
</gene>
<feature type="region of interest" description="Disordered" evidence="1">
    <location>
        <begin position="184"/>
        <end position="333"/>
    </location>
</feature>
<sequence>MADPCDLDLTDSPPPPAYELTEQEFDLKTEEVIQATNPGHASSGSQGSWDTRSEVSAGTSSRSSHNDYAYSHGHRRSDAGSRERGSSASSSSQKERPRWLAHAGLVVYNESEEGESLSRSGTRADERRRAPFEAVGPPLTGPPYGANTHVQTPSSKEKERPQWLRHTGLVVRNPAEANVGLARSGTISSLHERERTPPPVFEAVGPSLDGPPYEPSVQEITLTYNGGGTLRPSSRPDARQGNYGSPSQSNVSQPRQLSPSQPRRRLPTPQSSPPQQYSPSIAAPSARVGVASPMTPPPGRTLPEPRTQPSRASPSPRPPTIYNPPVGRTMFDPQVAYPRKPAFEPIPETSTHINAAAFYNSAVSSHISTPSSQRTQSYASYVDSNYGLTVPDTSYRSPSHTSMYGSSRPTSVFSVSSSYSQSSTSSSGSHYVTSPQSTRYPASSAYGHQSAQPNADYPPGAAPPVFARSQQHIVDPQPWAPAPYHSPQSNTTRPW</sequence>
<dbReference type="OrthoDB" id="2797886at2759"/>
<feature type="compositionally biased region" description="Polar residues" evidence="1">
    <location>
        <begin position="242"/>
        <end position="251"/>
    </location>
</feature>
<feature type="compositionally biased region" description="Basic and acidic residues" evidence="1">
    <location>
        <begin position="122"/>
        <end position="131"/>
    </location>
</feature>
<evidence type="ECO:0000313" key="2">
    <source>
        <dbReference type="EMBL" id="KAH8105829.1"/>
    </source>
</evidence>
<feature type="compositionally biased region" description="Polar residues" evidence="1">
    <location>
        <begin position="486"/>
        <end position="495"/>
    </location>
</feature>
<name>A0A8K0UXZ1_9AGAR</name>
<organism evidence="2 3">
    <name type="scientific">Cristinia sonorae</name>
    <dbReference type="NCBI Taxonomy" id="1940300"/>
    <lineage>
        <taxon>Eukaryota</taxon>
        <taxon>Fungi</taxon>
        <taxon>Dikarya</taxon>
        <taxon>Basidiomycota</taxon>
        <taxon>Agaricomycotina</taxon>
        <taxon>Agaricomycetes</taxon>
        <taxon>Agaricomycetidae</taxon>
        <taxon>Agaricales</taxon>
        <taxon>Pleurotineae</taxon>
        <taxon>Stephanosporaceae</taxon>
        <taxon>Cristinia</taxon>
    </lineage>
</organism>
<feature type="compositionally biased region" description="Low complexity" evidence="1">
    <location>
        <begin position="305"/>
        <end position="314"/>
    </location>
</feature>
<feature type="compositionally biased region" description="Polar residues" evidence="1">
    <location>
        <begin position="435"/>
        <end position="453"/>
    </location>
</feature>
<protein>
    <submittedName>
        <fullName evidence="2">Uncharacterized protein</fullName>
    </submittedName>
</protein>
<feature type="compositionally biased region" description="Polar residues" evidence="1">
    <location>
        <begin position="389"/>
        <end position="405"/>
    </location>
</feature>
<comment type="caution">
    <text evidence="2">The sequence shown here is derived from an EMBL/GenBank/DDBJ whole genome shotgun (WGS) entry which is preliminary data.</text>
</comment>
<feature type="compositionally biased region" description="Low complexity" evidence="1">
    <location>
        <begin position="252"/>
        <end position="280"/>
    </location>
</feature>
<feature type="compositionally biased region" description="Low complexity" evidence="1">
    <location>
        <begin position="406"/>
        <end position="434"/>
    </location>
</feature>
<feature type="region of interest" description="Disordered" evidence="1">
    <location>
        <begin position="389"/>
        <end position="495"/>
    </location>
</feature>
<dbReference type="EMBL" id="JAEVFJ010000003">
    <property type="protein sequence ID" value="KAH8105829.1"/>
    <property type="molecule type" value="Genomic_DNA"/>
</dbReference>
<feature type="compositionally biased region" description="Basic and acidic residues" evidence="1">
    <location>
        <begin position="76"/>
        <end position="85"/>
    </location>
</feature>
<evidence type="ECO:0000313" key="3">
    <source>
        <dbReference type="Proteomes" id="UP000813824"/>
    </source>
</evidence>
<dbReference type="Proteomes" id="UP000813824">
    <property type="component" value="Unassembled WGS sequence"/>
</dbReference>
<evidence type="ECO:0000256" key="1">
    <source>
        <dbReference type="SAM" id="MobiDB-lite"/>
    </source>
</evidence>
<proteinExistence type="predicted"/>